<keyword evidence="2" id="KW-1185">Reference proteome</keyword>
<proteinExistence type="predicted"/>
<dbReference type="HOGENOM" id="CLU_2516998_0_0_1"/>
<reference evidence="1" key="2">
    <citation type="submission" date="2015-06" db="UniProtKB">
        <authorList>
            <consortium name="EnsemblPlants"/>
        </authorList>
    </citation>
    <scope>IDENTIFICATION</scope>
    <source>
        <strain evidence="1">DM1-3 516 R44</strain>
    </source>
</reference>
<dbReference type="InParanoid" id="M1DJ62"/>
<evidence type="ECO:0000313" key="1">
    <source>
        <dbReference type="EnsemblPlants" id="PGSC0003DMT400089904"/>
    </source>
</evidence>
<accession>M1DJ62</accession>
<evidence type="ECO:0000313" key="2">
    <source>
        <dbReference type="Proteomes" id="UP000011115"/>
    </source>
</evidence>
<name>M1DJ62_SOLTU</name>
<dbReference type="PaxDb" id="4113-PGSC0003DMT400089904"/>
<sequence length="85" mass="9423">MGESKVWKSEEIPRQPQQELNAQAIADTIAEAEVVIAQAEAIIAEIEMVVTMAEEARRRCFIGHGKTPCVVNVFEVDLEILVELS</sequence>
<dbReference type="Gramene" id="PGSC0003DMT400089904">
    <property type="protein sequence ID" value="PGSC0003DMT400089904"/>
    <property type="gene ID" value="PGSC0003DMG400039475"/>
</dbReference>
<reference evidence="2" key="1">
    <citation type="journal article" date="2011" name="Nature">
        <title>Genome sequence and analysis of the tuber crop potato.</title>
        <authorList>
            <consortium name="The Potato Genome Sequencing Consortium"/>
        </authorList>
    </citation>
    <scope>NUCLEOTIDE SEQUENCE [LARGE SCALE GENOMIC DNA]</scope>
    <source>
        <strain evidence="2">cv. DM1-3 516 R44</strain>
    </source>
</reference>
<dbReference type="EnsemblPlants" id="PGSC0003DMT400089904">
    <property type="protein sequence ID" value="PGSC0003DMT400089904"/>
    <property type="gene ID" value="PGSC0003DMG400039475"/>
</dbReference>
<organism evidence="1 2">
    <name type="scientific">Solanum tuberosum</name>
    <name type="common">Potato</name>
    <dbReference type="NCBI Taxonomy" id="4113"/>
    <lineage>
        <taxon>Eukaryota</taxon>
        <taxon>Viridiplantae</taxon>
        <taxon>Streptophyta</taxon>
        <taxon>Embryophyta</taxon>
        <taxon>Tracheophyta</taxon>
        <taxon>Spermatophyta</taxon>
        <taxon>Magnoliopsida</taxon>
        <taxon>eudicotyledons</taxon>
        <taxon>Gunneridae</taxon>
        <taxon>Pentapetalae</taxon>
        <taxon>asterids</taxon>
        <taxon>lamiids</taxon>
        <taxon>Solanales</taxon>
        <taxon>Solanaceae</taxon>
        <taxon>Solanoideae</taxon>
        <taxon>Solaneae</taxon>
        <taxon>Solanum</taxon>
    </lineage>
</organism>
<dbReference type="AlphaFoldDB" id="M1DJ62"/>
<dbReference type="Proteomes" id="UP000011115">
    <property type="component" value="Unassembled WGS sequence"/>
</dbReference>
<protein>
    <submittedName>
        <fullName evidence="1">Uncharacterized protein</fullName>
    </submittedName>
</protein>